<gene>
    <name evidence="1" type="ORF">Vadar_004813</name>
</gene>
<dbReference type="EMBL" id="CM037157">
    <property type="protein sequence ID" value="KAH7848587.1"/>
    <property type="molecule type" value="Genomic_DNA"/>
</dbReference>
<protein>
    <submittedName>
        <fullName evidence="1">Uncharacterized protein</fullName>
    </submittedName>
</protein>
<organism evidence="1 2">
    <name type="scientific">Vaccinium darrowii</name>
    <dbReference type="NCBI Taxonomy" id="229202"/>
    <lineage>
        <taxon>Eukaryota</taxon>
        <taxon>Viridiplantae</taxon>
        <taxon>Streptophyta</taxon>
        <taxon>Embryophyta</taxon>
        <taxon>Tracheophyta</taxon>
        <taxon>Spermatophyta</taxon>
        <taxon>Magnoliopsida</taxon>
        <taxon>eudicotyledons</taxon>
        <taxon>Gunneridae</taxon>
        <taxon>Pentapetalae</taxon>
        <taxon>asterids</taxon>
        <taxon>Ericales</taxon>
        <taxon>Ericaceae</taxon>
        <taxon>Vaccinioideae</taxon>
        <taxon>Vaccinieae</taxon>
        <taxon>Vaccinium</taxon>
    </lineage>
</organism>
<evidence type="ECO:0000313" key="2">
    <source>
        <dbReference type="Proteomes" id="UP000828048"/>
    </source>
</evidence>
<sequence length="328" mass="37552">MRPTKFSRFRCRKLAWMISFLALHYLGCVLGQNRGVGESSRRAEYNSVWKDLWVALTLGKVKHFIWKCFHCIVSVKEMLSKRKVTGEPLCPVCCEEPESLLRLFSCCEFAQAVWIFSPLCLDSVTVGGEDFRDWFSTLLARWKGGGENEARLSLAFAIILAFTVGNYEKLQSEITRAQFEGDSLNLIKMIKAELAIHKDIEVKVQGIRRLACDFRVSPLKFVSSVLLDYLPQESINSVFFLTPSQECYFSDTNNVQETYNALENNFSIPLFYSNALREDVLCLEEEMRSGDLGSADGVQLANVDERGKELLQLKRKFDKPKFSHRCCR</sequence>
<evidence type="ECO:0000313" key="1">
    <source>
        <dbReference type="EMBL" id="KAH7848587.1"/>
    </source>
</evidence>
<proteinExistence type="predicted"/>
<dbReference type="Proteomes" id="UP000828048">
    <property type="component" value="Chromosome 7"/>
</dbReference>
<reference evidence="1 2" key="1">
    <citation type="journal article" date="2021" name="Hortic Res">
        <title>High-quality reference genome and annotation aids understanding of berry development for evergreen blueberry (Vaccinium darrowii).</title>
        <authorList>
            <person name="Yu J."/>
            <person name="Hulse-Kemp A.M."/>
            <person name="Babiker E."/>
            <person name="Staton M."/>
        </authorList>
    </citation>
    <scope>NUCLEOTIDE SEQUENCE [LARGE SCALE GENOMIC DNA]</scope>
    <source>
        <strain evidence="2">cv. NJ 8807/NJ 8810</strain>
        <tissue evidence="1">Young leaf</tissue>
    </source>
</reference>
<accession>A0ACB7Y648</accession>
<name>A0ACB7Y648_9ERIC</name>
<comment type="caution">
    <text evidence="1">The sequence shown here is derived from an EMBL/GenBank/DDBJ whole genome shotgun (WGS) entry which is preliminary data.</text>
</comment>
<keyword evidence="2" id="KW-1185">Reference proteome</keyword>